<keyword evidence="7 9" id="KW-0823">Tryptophan catabolism</keyword>
<feature type="binding site" evidence="9">
    <location>
        <position position="111"/>
    </location>
    <ligand>
        <name>substrate</name>
    </ligand>
</feature>
<keyword evidence="3 9" id="KW-0479">Metal-binding</keyword>
<dbReference type="GO" id="GO:0004833">
    <property type="term" value="F:L-tryptophan 2,3-dioxygenase activity"/>
    <property type="evidence" value="ECO:0007669"/>
    <property type="project" value="UniProtKB-UniRule"/>
</dbReference>
<dbReference type="PANTHER" id="PTHR10138:SF0">
    <property type="entry name" value="TRYPTOPHAN 2,3-DIOXYGENASE"/>
    <property type="match status" value="1"/>
</dbReference>
<evidence type="ECO:0000313" key="10">
    <source>
        <dbReference type="EMBL" id="APG04400.1"/>
    </source>
</evidence>
<dbReference type="GO" id="GO:0046872">
    <property type="term" value="F:metal ion binding"/>
    <property type="evidence" value="ECO:0007669"/>
    <property type="project" value="UniProtKB-KW"/>
</dbReference>
<proteinExistence type="inferred from homology"/>
<name>A0A0G9HA15_9GAMM</name>
<evidence type="ECO:0000256" key="2">
    <source>
        <dbReference type="ARBA" id="ARBA00022617"/>
    </source>
</evidence>
<feature type="binding site" evidence="9">
    <location>
        <position position="252"/>
    </location>
    <ligand>
        <name>substrate</name>
    </ligand>
</feature>
<dbReference type="PANTHER" id="PTHR10138">
    <property type="entry name" value="TRYPTOPHAN 2,3-DIOXYGENASE"/>
    <property type="match status" value="1"/>
</dbReference>
<evidence type="ECO:0000256" key="8">
    <source>
        <dbReference type="ARBA" id="ARBA00050412"/>
    </source>
</evidence>
<feature type="binding site" evidence="9">
    <location>
        <position position="115"/>
    </location>
    <ligand>
        <name>substrate</name>
    </ligand>
</feature>
<feature type="binding site" evidence="9">
    <location>
        <begin position="49"/>
        <end position="53"/>
    </location>
    <ligand>
        <name>substrate</name>
    </ligand>
</feature>
<reference evidence="11" key="1">
    <citation type="submission" date="2016-09" db="EMBL/GenBank/DDBJ databases">
        <authorList>
            <person name="Lysoe E."/>
        </authorList>
    </citation>
    <scope>NUCLEOTIDE SEQUENCE [LARGE SCALE GENOMIC DNA]</scope>
    <source>
        <strain evidence="11">LJ96T</strain>
    </source>
</reference>
<evidence type="ECO:0000256" key="5">
    <source>
        <dbReference type="ARBA" id="ARBA00023002"/>
    </source>
</evidence>
<sequence length="282" mass="32734">MANSQRDLEPGIRTDLDGRLTYGEYLRLDQVLSAQVPRSQPAHHDEMLFIVQHQTSELWLKLMIHELDAALAHLRADDVDGTLKILARVKAIQRQLYEQWGVLETLTPAEYLQFRDVLGPSSGFQSLQYRMVEFLLGNKHADMLRVFEHDPVAHARLKLVFEAPGLYDEFLRYLARRGHPVPVDLLERDLTQPWRSQPALLPVFKRIYEDTAHHWPEYHLSEELVDIEESFQLWRFRHMKTVERIIGFRAGTGGSSGVAFLRKALEQSFFPELIEVRTILGT</sequence>
<dbReference type="STRING" id="1440763.BJI69_11160"/>
<dbReference type="KEGG" id="lrz:BJI69_11160"/>
<dbReference type="EC" id="1.13.11.11" evidence="9"/>
<keyword evidence="6 9" id="KW-0408">Iron</keyword>
<comment type="subunit">
    <text evidence="1 9">Homotetramer.</text>
</comment>
<comment type="similarity">
    <text evidence="9">Belongs to the tryptophan 2,3-dioxygenase family.</text>
</comment>
<dbReference type="Proteomes" id="UP000182987">
    <property type="component" value="Chromosome"/>
</dbReference>
<comment type="pathway">
    <text evidence="9">Amino-acid degradation; L-tryptophan degradation via kynurenine pathway; L-kynurenine from L-tryptophan: step 1/2.</text>
</comment>
<dbReference type="OrthoDB" id="9776847at2"/>
<gene>
    <name evidence="9" type="primary">kynA</name>
    <name evidence="10" type="ORF">BJI69_11160</name>
</gene>
<evidence type="ECO:0000313" key="11">
    <source>
        <dbReference type="Proteomes" id="UP000182987"/>
    </source>
</evidence>
<evidence type="ECO:0000256" key="4">
    <source>
        <dbReference type="ARBA" id="ARBA00022964"/>
    </source>
</evidence>
<keyword evidence="5 9" id="KW-0560">Oxidoreductase</keyword>
<dbReference type="GO" id="GO:0019441">
    <property type="term" value="P:L-tryptophan catabolic process to kynurenine"/>
    <property type="evidence" value="ECO:0007669"/>
    <property type="project" value="UniProtKB-UniRule"/>
</dbReference>
<keyword evidence="11" id="KW-1185">Reference proteome</keyword>
<comment type="cofactor">
    <cofactor evidence="9">
        <name>heme</name>
        <dbReference type="ChEBI" id="CHEBI:30413"/>
    </cofactor>
    <text evidence="9">Binds 1 heme group per subunit.</text>
</comment>
<dbReference type="EMBL" id="CP017480">
    <property type="protein sequence ID" value="APG04400.1"/>
    <property type="molecule type" value="Genomic_DNA"/>
</dbReference>
<dbReference type="HAMAP" id="MF_01972">
    <property type="entry name" value="T23O"/>
    <property type="match status" value="1"/>
</dbReference>
<comment type="function">
    <text evidence="9">Heme-dependent dioxygenase that catalyzes the oxidative cleavage of the L-tryptophan (L-Trp) pyrrole ring and converts L-tryptophan to N-formyl-L-kynurenine. Catalyzes the oxidative cleavage of the indole moiety.</text>
</comment>
<evidence type="ECO:0000256" key="9">
    <source>
        <dbReference type="HAMAP-Rule" id="MF_01972"/>
    </source>
</evidence>
<dbReference type="SUPFAM" id="SSF140959">
    <property type="entry name" value="Indolic compounds 2,3-dioxygenase-like"/>
    <property type="match status" value="1"/>
</dbReference>
<dbReference type="GO" id="GO:0019442">
    <property type="term" value="P:L-tryptophan catabolic process to acetyl-CoA"/>
    <property type="evidence" value="ECO:0007669"/>
    <property type="project" value="TreeGrafter"/>
</dbReference>
<dbReference type="UniPathway" id="UPA00333">
    <property type="reaction ID" value="UER00453"/>
</dbReference>
<dbReference type="InterPro" id="IPR037217">
    <property type="entry name" value="Trp/Indoleamine_2_3_dOase-like"/>
</dbReference>
<organism evidence="10 11">
    <name type="scientific">Luteibacter rhizovicinus DSM 16549</name>
    <dbReference type="NCBI Taxonomy" id="1440763"/>
    <lineage>
        <taxon>Bacteria</taxon>
        <taxon>Pseudomonadati</taxon>
        <taxon>Pseudomonadota</taxon>
        <taxon>Gammaproteobacteria</taxon>
        <taxon>Lysobacterales</taxon>
        <taxon>Rhodanobacteraceae</taxon>
        <taxon>Luteibacter</taxon>
    </lineage>
</organism>
<dbReference type="InterPro" id="IPR004981">
    <property type="entry name" value="Trp_2_3_dOase"/>
</dbReference>
<dbReference type="Gene3D" id="1.20.58.480">
    <property type="match status" value="1"/>
</dbReference>
<evidence type="ECO:0000256" key="1">
    <source>
        <dbReference type="ARBA" id="ARBA00011881"/>
    </source>
</evidence>
<dbReference type="RefSeq" id="WP_046968566.1">
    <property type="nucleotide sequence ID" value="NZ_CP017480.1"/>
</dbReference>
<evidence type="ECO:0000256" key="7">
    <source>
        <dbReference type="ARBA" id="ARBA00023079"/>
    </source>
</evidence>
<protein>
    <recommendedName>
        <fullName evidence="9">Tryptophan 2,3-dioxygenase</fullName>
        <shortName evidence="9">TDO</shortName>
        <ecNumber evidence="9">1.13.11.11</ecNumber>
    </recommendedName>
    <alternativeName>
        <fullName evidence="9">Tryptamin 2,3-dioxygenase</fullName>
    </alternativeName>
    <alternativeName>
        <fullName evidence="9">Tryptophan oxygenase</fullName>
        <shortName evidence="9">TO</shortName>
        <shortName evidence="9">TRPO</shortName>
    </alternativeName>
    <alternativeName>
        <fullName evidence="9">Tryptophan pyrrolase</fullName>
    </alternativeName>
    <alternativeName>
        <fullName evidence="9">Tryptophanase</fullName>
    </alternativeName>
</protein>
<accession>A0A0G9HA15</accession>
<dbReference type="FunFam" id="1.20.58.480:FF:000001">
    <property type="entry name" value="Tryptophan 2,3-dioxygenase"/>
    <property type="match status" value="1"/>
</dbReference>
<dbReference type="AlphaFoldDB" id="A0A0G9HA15"/>
<dbReference type="Pfam" id="PF03301">
    <property type="entry name" value="Trp_dioxygenase"/>
    <property type="match status" value="2"/>
</dbReference>
<evidence type="ECO:0000256" key="6">
    <source>
        <dbReference type="ARBA" id="ARBA00023004"/>
    </source>
</evidence>
<comment type="catalytic activity">
    <reaction evidence="8 9">
        <text>L-tryptophan + O2 = N-formyl-L-kynurenine</text>
        <dbReference type="Rhea" id="RHEA:24536"/>
        <dbReference type="ChEBI" id="CHEBI:15379"/>
        <dbReference type="ChEBI" id="CHEBI:57912"/>
        <dbReference type="ChEBI" id="CHEBI:58629"/>
        <dbReference type="EC" id="1.13.11.11"/>
    </reaction>
</comment>
<keyword evidence="4 9" id="KW-0223">Dioxygenase</keyword>
<keyword evidence="2 9" id="KW-0349">Heme</keyword>
<dbReference type="PATRIC" id="fig|1440763.5.peg.2949"/>
<dbReference type="GO" id="GO:0020037">
    <property type="term" value="F:heme binding"/>
    <property type="evidence" value="ECO:0007669"/>
    <property type="project" value="UniProtKB-UniRule"/>
</dbReference>
<evidence type="ECO:0000256" key="3">
    <source>
        <dbReference type="ARBA" id="ARBA00022723"/>
    </source>
</evidence>
<feature type="binding site" description="axial binding residue" evidence="9">
    <location>
        <position position="238"/>
    </location>
    <ligand>
        <name>heme</name>
        <dbReference type="ChEBI" id="CHEBI:30413"/>
    </ligand>
    <ligandPart>
        <name>Fe</name>
        <dbReference type="ChEBI" id="CHEBI:18248"/>
    </ligandPart>
</feature>